<evidence type="ECO:0000256" key="4">
    <source>
        <dbReference type="ARBA" id="ARBA00022692"/>
    </source>
</evidence>
<dbReference type="SUPFAM" id="SSF161098">
    <property type="entry name" value="MetI-like"/>
    <property type="match status" value="1"/>
</dbReference>
<keyword evidence="10" id="KW-1185">Reference proteome</keyword>
<evidence type="ECO:0000256" key="2">
    <source>
        <dbReference type="ARBA" id="ARBA00022448"/>
    </source>
</evidence>
<evidence type="ECO:0000256" key="3">
    <source>
        <dbReference type="ARBA" id="ARBA00022475"/>
    </source>
</evidence>
<evidence type="ECO:0000259" key="8">
    <source>
        <dbReference type="PROSITE" id="PS50928"/>
    </source>
</evidence>
<keyword evidence="6 7" id="KW-0472">Membrane</keyword>
<dbReference type="Pfam" id="PF00528">
    <property type="entry name" value="BPD_transp_1"/>
    <property type="match status" value="1"/>
</dbReference>
<dbReference type="AlphaFoldDB" id="A0A1Y4SYB5"/>
<dbReference type="Proteomes" id="UP000195305">
    <property type="component" value="Unassembled WGS sequence"/>
</dbReference>
<reference evidence="9 10" key="1">
    <citation type="journal article" date="2018" name="BMC Genomics">
        <title>Whole genome sequencing and function prediction of 133 gut anaerobes isolated from chicken caecum in pure cultures.</title>
        <authorList>
            <person name="Medvecky M."/>
            <person name="Cejkova D."/>
            <person name="Polansky O."/>
            <person name="Karasova D."/>
            <person name="Kubasova T."/>
            <person name="Cizek A."/>
            <person name="Rychlik I."/>
        </authorList>
    </citation>
    <scope>NUCLEOTIDE SEQUENCE [LARGE SCALE GENOMIC DNA]</scope>
    <source>
        <strain evidence="9 10">An13</strain>
    </source>
</reference>
<dbReference type="InterPro" id="IPR035906">
    <property type="entry name" value="MetI-like_sf"/>
</dbReference>
<comment type="subcellular location">
    <subcellularLocation>
        <location evidence="1 7">Cell membrane</location>
        <topology evidence="1 7">Multi-pass membrane protein</topology>
    </subcellularLocation>
</comment>
<keyword evidence="4 7" id="KW-0812">Transmembrane</keyword>
<dbReference type="GO" id="GO:0005886">
    <property type="term" value="C:plasma membrane"/>
    <property type="evidence" value="ECO:0007669"/>
    <property type="project" value="UniProtKB-SubCell"/>
</dbReference>
<dbReference type="PROSITE" id="PS50928">
    <property type="entry name" value="ABC_TM1"/>
    <property type="match status" value="1"/>
</dbReference>
<feature type="transmembrane region" description="Helical" evidence="7">
    <location>
        <begin position="47"/>
        <end position="79"/>
    </location>
</feature>
<proteinExistence type="inferred from homology"/>
<dbReference type="OrthoDB" id="308958at2"/>
<organism evidence="9 10">
    <name type="scientific">Massilimicrobiota timonensis</name>
    <dbReference type="NCBI Taxonomy" id="1776392"/>
    <lineage>
        <taxon>Bacteria</taxon>
        <taxon>Bacillati</taxon>
        <taxon>Bacillota</taxon>
        <taxon>Erysipelotrichia</taxon>
        <taxon>Erysipelotrichales</taxon>
        <taxon>Erysipelotrichaceae</taxon>
        <taxon>Massilimicrobiota</taxon>
    </lineage>
</organism>
<name>A0A1Y4SYB5_9FIRM</name>
<comment type="caution">
    <text evidence="9">The sequence shown here is derived from an EMBL/GenBank/DDBJ whole genome shotgun (WGS) entry which is preliminary data.</text>
</comment>
<gene>
    <name evidence="9" type="ORF">B5E75_06955</name>
</gene>
<sequence>MKRKLILIFAILVLWQMASGMIQKEVILPYPGDVLQQMVAHLFQQSFYIAVISTIIRVMIGFFLALSIGVFLGILSGLFSDFRQYIQPLMTFFQTIPQIGYILILLVWFSSHIALLIIIFLMLVPTFYFNTLQGMLHIDSDLQDIIQLYHHSFLYNLRYAYLPLIQGYILSAIQTTLPLGLKVGVMTEIFVSTQYGIGKQLYLARVQIDMTSIFAWVLWMVLMAFLMIKLSDILIQFIQKKNHSL</sequence>
<dbReference type="GO" id="GO:0055085">
    <property type="term" value="P:transmembrane transport"/>
    <property type="evidence" value="ECO:0007669"/>
    <property type="project" value="InterPro"/>
</dbReference>
<dbReference type="Gene3D" id="1.10.3720.10">
    <property type="entry name" value="MetI-like"/>
    <property type="match status" value="1"/>
</dbReference>
<comment type="similarity">
    <text evidence="7">Belongs to the binding-protein-dependent transport system permease family.</text>
</comment>
<dbReference type="PANTHER" id="PTHR30151">
    <property type="entry name" value="ALKANE SULFONATE ABC TRANSPORTER-RELATED, MEMBRANE SUBUNIT"/>
    <property type="match status" value="1"/>
</dbReference>
<dbReference type="RefSeq" id="WP_087358038.1">
    <property type="nucleotide sequence ID" value="NZ_NFLJ01000017.1"/>
</dbReference>
<dbReference type="PANTHER" id="PTHR30151:SF0">
    <property type="entry name" value="ABC TRANSPORTER PERMEASE PROTEIN MJ0413-RELATED"/>
    <property type="match status" value="1"/>
</dbReference>
<evidence type="ECO:0000256" key="7">
    <source>
        <dbReference type="RuleBase" id="RU363032"/>
    </source>
</evidence>
<keyword evidence="2 7" id="KW-0813">Transport</keyword>
<accession>A0A1Y4SYB5</accession>
<keyword evidence="5 7" id="KW-1133">Transmembrane helix</keyword>
<feature type="domain" description="ABC transmembrane type-1" evidence="8">
    <location>
        <begin position="43"/>
        <end position="235"/>
    </location>
</feature>
<evidence type="ECO:0000313" key="9">
    <source>
        <dbReference type="EMBL" id="OUQ34370.1"/>
    </source>
</evidence>
<evidence type="ECO:0000256" key="6">
    <source>
        <dbReference type="ARBA" id="ARBA00023136"/>
    </source>
</evidence>
<feature type="transmembrane region" description="Helical" evidence="7">
    <location>
        <begin position="99"/>
        <end position="124"/>
    </location>
</feature>
<evidence type="ECO:0000256" key="5">
    <source>
        <dbReference type="ARBA" id="ARBA00022989"/>
    </source>
</evidence>
<protein>
    <submittedName>
        <fullName evidence="9">ABC transporter</fullName>
    </submittedName>
</protein>
<keyword evidence="3" id="KW-1003">Cell membrane</keyword>
<dbReference type="EMBL" id="NFLJ01000017">
    <property type="protein sequence ID" value="OUQ34370.1"/>
    <property type="molecule type" value="Genomic_DNA"/>
</dbReference>
<dbReference type="InterPro" id="IPR000515">
    <property type="entry name" value="MetI-like"/>
</dbReference>
<evidence type="ECO:0000256" key="1">
    <source>
        <dbReference type="ARBA" id="ARBA00004651"/>
    </source>
</evidence>
<feature type="transmembrane region" description="Helical" evidence="7">
    <location>
        <begin position="213"/>
        <end position="235"/>
    </location>
</feature>
<evidence type="ECO:0000313" key="10">
    <source>
        <dbReference type="Proteomes" id="UP000195305"/>
    </source>
</evidence>